<dbReference type="EMBL" id="JBHTJZ010000069">
    <property type="protein sequence ID" value="MFD0961904.1"/>
    <property type="molecule type" value="Genomic_DNA"/>
</dbReference>
<evidence type="ECO:0000256" key="5">
    <source>
        <dbReference type="ARBA" id="ARBA00022777"/>
    </source>
</evidence>
<dbReference type="EC" id="2.7.13.3" evidence="10"/>
<dbReference type="Pfam" id="PF00672">
    <property type="entry name" value="HAMP"/>
    <property type="match status" value="1"/>
</dbReference>
<dbReference type="GO" id="GO:0004673">
    <property type="term" value="F:protein histidine kinase activity"/>
    <property type="evidence" value="ECO:0007669"/>
    <property type="project" value="UniProtKB-EC"/>
</dbReference>
<gene>
    <name evidence="10" type="ORF">ACFQ2I_21430</name>
</gene>
<dbReference type="Proteomes" id="UP001596989">
    <property type="component" value="Unassembled WGS sequence"/>
</dbReference>
<dbReference type="SUPFAM" id="SSF158472">
    <property type="entry name" value="HAMP domain-like"/>
    <property type="match status" value="1"/>
</dbReference>
<evidence type="ECO:0000313" key="11">
    <source>
        <dbReference type="Proteomes" id="UP001596989"/>
    </source>
</evidence>
<feature type="transmembrane region" description="Helical" evidence="8">
    <location>
        <begin position="12"/>
        <end position="36"/>
    </location>
</feature>
<feature type="domain" description="HAMP" evidence="9">
    <location>
        <begin position="321"/>
        <end position="373"/>
    </location>
</feature>
<evidence type="ECO:0000256" key="6">
    <source>
        <dbReference type="ARBA" id="ARBA00023136"/>
    </source>
</evidence>
<keyword evidence="3" id="KW-0597">Phosphoprotein</keyword>
<keyword evidence="8" id="KW-1133">Transmembrane helix</keyword>
<sequence>MKNPLKVFSLQTTFFVSFMILSGVLIALLGVTGYYITNQEVVDKTISSRILLLDEINKQLDLQLQTIEYDSLVVASNPQVKQYLQQPEDSFERVGQYNMIIDMLSRHSYVKEAVHSVQLYVKNSLSSRYRGANGVFTYDFLQNSPYYERIQHADYVWLGTHSLEVGDYIGSPENVISFVRKVLSSSGEEVGILVFNIKLSYMYDLISGGKAEGGRYILDTNRRLIVESNRSNADPLAYEAIEQPLRNTLKQDDQATNHAIVSWEEKQLVIWNKQQRTQWISVDIIPWDYITEGSKRIQTIIMIAAVLCVIFAVAMAYVLSRQFVKPIRKLVKSMNSFKTGQLATQVENEYENEIGYLNQNFNEMTKNIKELIVQLNEQNKSKREAELQVLQEQMNPHFLYNTLDIMNWHAIDAGASDISRMLSLLGKMLRIGLSGGGTFIPLALEMEHLKCYVELQRIRYQQQIRFEIDMDERLLVYWLPKLTLQPLVENAIIHGFHSRRSGYIRISGHENKHTLCLCVEDNGHGMNTEELPSSREHHGLRNIKERFRLYFGPSGGLRVESAPDLGTKIMLSLPKLMQEPSEFKQLEEEKPND</sequence>
<dbReference type="RefSeq" id="WP_377567925.1">
    <property type="nucleotide sequence ID" value="NZ_JBHTJZ010000069.1"/>
</dbReference>
<dbReference type="CDD" id="cd06225">
    <property type="entry name" value="HAMP"/>
    <property type="match status" value="1"/>
</dbReference>
<dbReference type="PROSITE" id="PS50885">
    <property type="entry name" value="HAMP"/>
    <property type="match status" value="1"/>
</dbReference>
<dbReference type="InterPro" id="IPR050640">
    <property type="entry name" value="Bact_2-comp_sensor_kinase"/>
</dbReference>
<proteinExistence type="predicted"/>
<keyword evidence="7" id="KW-0175">Coiled coil</keyword>
<accession>A0ABW3HWK4</accession>
<dbReference type="Pfam" id="PF02518">
    <property type="entry name" value="HATPase_c"/>
    <property type="match status" value="1"/>
</dbReference>
<dbReference type="Gene3D" id="3.30.565.10">
    <property type="entry name" value="Histidine kinase-like ATPase, C-terminal domain"/>
    <property type="match status" value="1"/>
</dbReference>
<evidence type="ECO:0000256" key="8">
    <source>
        <dbReference type="SAM" id="Phobius"/>
    </source>
</evidence>
<keyword evidence="11" id="KW-1185">Reference proteome</keyword>
<protein>
    <submittedName>
        <fullName evidence="10">Sensor histidine kinase</fullName>
        <ecNumber evidence="10">2.7.13.3</ecNumber>
    </submittedName>
</protein>
<organism evidence="10 11">
    <name type="scientific">Paenibacillus chungangensis</name>
    <dbReference type="NCBI Taxonomy" id="696535"/>
    <lineage>
        <taxon>Bacteria</taxon>
        <taxon>Bacillati</taxon>
        <taxon>Bacillota</taxon>
        <taxon>Bacilli</taxon>
        <taxon>Bacillales</taxon>
        <taxon>Paenibacillaceae</taxon>
        <taxon>Paenibacillus</taxon>
    </lineage>
</organism>
<evidence type="ECO:0000313" key="10">
    <source>
        <dbReference type="EMBL" id="MFD0961904.1"/>
    </source>
</evidence>
<dbReference type="PANTHER" id="PTHR34220:SF7">
    <property type="entry name" value="SENSOR HISTIDINE KINASE YPDA"/>
    <property type="match status" value="1"/>
</dbReference>
<dbReference type="SUPFAM" id="SSF55874">
    <property type="entry name" value="ATPase domain of HSP90 chaperone/DNA topoisomerase II/histidine kinase"/>
    <property type="match status" value="1"/>
</dbReference>
<keyword evidence="8" id="KW-0812">Transmembrane</keyword>
<name>A0ABW3HWK4_9BACL</name>
<keyword evidence="2" id="KW-1003">Cell membrane</keyword>
<dbReference type="SMART" id="SM00304">
    <property type="entry name" value="HAMP"/>
    <property type="match status" value="1"/>
</dbReference>
<evidence type="ECO:0000256" key="3">
    <source>
        <dbReference type="ARBA" id="ARBA00022553"/>
    </source>
</evidence>
<evidence type="ECO:0000256" key="4">
    <source>
        <dbReference type="ARBA" id="ARBA00022679"/>
    </source>
</evidence>
<reference evidence="11" key="1">
    <citation type="journal article" date="2019" name="Int. J. Syst. Evol. Microbiol.">
        <title>The Global Catalogue of Microorganisms (GCM) 10K type strain sequencing project: providing services to taxonomists for standard genome sequencing and annotation.</title>
        <authorList>
            <consortium name="The Broad Institute Genomics Platform"/>
            <consortium name="The Broad Institute Genome Sequencing Center for Infectious Disease"/>
            <person name="Wu L."/>
            <person name="Ma J."/>
        </authorList>
    </citation>
    <scope>NUCLEOTIDE SEQUENCE [LARGE SCALE GENOMIC DNA]</scope>
    <source>
        <strain evidence="11">CCUG 59129</strain>
    </source>
</reference>
<dbReference type="InterPro" id="IPR003594">
    <property type="entry name" value="HATPase_dom"/>
</dbReference>
<keyword evidence="6 8" id="KW-0472">Membrane</keyword>
<dbReference type="Gene3D" id="6.10.340.10">
    <property type="match status" value="1"/>
</dbReference>
<dbReference type="InterPro" id="IPR003660">
    <property type="entry name" value="HAMP_dom"/>
</dbReference>
<keyword evidence="4 10" id="KW-0808">Transferase</keyword>
<evidence type="ECO:0000256" key="2">
    <source>
        <dbReference type="ARBA" id="ARBA00022475"/>
    </source>
</evidence>
<comment type="caution">
    <text evidence="10">The sequence shown here is derived from an EMBL/GenBank/DDBJ whole genome shotgun (WGS) entry which is preliminary data.</text>
</comment>
<dbReference type="InterPro" id="IPR010559">
    <property type="entry name" value="Sig_transdc_His_kin_internal"/>
</dbReference>
<keyword evidence="5 10" id="KW-0418">Kinase</keyword>
<comment type="subcellular location">
    <subcellularLocation>
        <location evidence="1">Cell membrane</location>
        <topology evidence="1">Multi-pass membrane protein</topology>
    </subcellularLocation>
</comment>
<feature type="coiled-coil region" evidence="7">
    <location>
        <begin position="358"/>
        <end position="393"/>
    </location>
</feature>
<evidence type="ECO:0000256" key="7">
    <source>
        <dbReference type="SAM" id="Coils"/>
    </source>
</evidence>
<dbReference type="Pfam" id="PF06580">
    <property type="entry name" value="His_kinase"/>
    <property type="match status" value="1"/>
</dbReference>
<evidence type="ECO:0000256" key="1">
    <source>
        <dbReference type="ARBA" id="ARBA00004651"/>
    </source>
</evidence>
<evidence type="ECO:0000259" key="9">
    <source>
        <dbReference type="PROSITE" id="PS50885"/>
    </source>
</evidence>
<dbReference type="InterPro" id="IPR036890">
    <property type="entry name" value="HATPase_C_sf"/>
</dbReference>
<feature type="transmembrane region" description="Helical" evidence="8">
    <location>
        <begin position="300"/>
        <end position="319"/>
    </location>
</feature>
<dbReference type="PANTHER" id="PTHR34220">
    <property type="entry name" value="SENSOR HISTIDINE KINASE YPDA"/>
    <property type="match status" value="1"/>
</dbReference>